<comment type="caution">
    <text evidence="2">The sequence shown here is derived from an EMBL/GenBank/DDBJ whole genome shotgun (WGS) entry which is preliminary data.</text>
</comment>
<dbReference type="InterPro" id="IPR029063">
    <property type="entry name" value="SAM-dependent_MTases_sf"/>
</dbReference>
<dbReference type="EMBL" id="JXQQ01000114">
    <property type="protein sequence ID" value="KIQ18497.1"/>
    <property type="molecule type" value="Genomic_DNA"/>
</dbReference>
<gene>
    <name evidence="2" type="ORF">RT97_29070</name>
</gene>
<evidence type="ECO:0000259" key="1">
    <source>
        <dbReference type="Pfam" id="PF08241"/>
    </source>
</evidence>
<evidence type="ECO:0000313" key="3">
    <source>
        <dbReference type="Proteomes" id="UP000032067"/>
    </source>
</evidence>
<sequence length="232" mass="26567">MIGARNEGYCHCCRSTAVFEITGPWLRDEYLCMSCRSIPRQRHLQLILDTYFPGWESQKIHESSPSNGLIGQLCPGYSYSFYFDEEHIGQEVNGRRCENLEHLTFVDGSFDLFLTQDVFEHVFDPAKAAKEIMRVLKPGGAHVFTAPKHKGMRKSFQRAAFESSQIVHFAEEAYHGNPVGDGKALVTWDYGDDFEFLLNTWCGYPLATYITRDRSLGIDGEFLEVFVMRKPL</sequence>
<dbReference type="Pfam" id="PF08241">
    <property type="entry name" value="Methyltransf_11"/>
    <property type="match status" value="1"/>
</dbReference>
<dbReference type="InterPro" id="IPR013216">
    <property type="entry name" value="Methyltransf_11"/>
</dbReference>
<name>A0A0D0JXV9_VARPD</name>
<feature type="domain" description="Methyltransferase type 11" evidence="1">
    <location>
        <begin position="96"/>
        <end position="144"/>
    </location>
</feature>
<organism evidence="2 3">
    <name type="scientific">Variovorax paradoxus</name>
    <dbReference type="NCBI Taxonomy" id="34073"/>
    <lineage>
        <taxon>Bacteria</taxon>
        <taxon>Pseudomonadati</taxon>
        <taxon>Pseudomonadota</taxon>
        <taxon>Betaproteobacteria</taxon>
        <taxon>Burkholderiales</taxon>
        <taxon>Comamonadaceae</taxon>
        <taxon>Variovorax</taxon>
    </lineage>
</organism>
<dbReference type="AlphaFoldDB" id="A0A0D0JXV9"/>
<proteinExistence type="predicted"/>
<evidence type="ECO:0000313" key="2">
    <source>
        <dbReference type="EMBL" id="KIQ18497.1"/>
    </source>
</evidence>
<protein>
    <recommendedName>
        <fullName evidence="1">Methyltransferase type 11 domain-containing protein</fullName>
    </recommendedName>
</protein>
<accession>A0A0D0JXV9</accession>
<dbReference type="Gene3D" id="3.40.50.150">
    <property type="entry name" value="Vaccinia Virus protein VP39"/>
    <property type="match status" value="1"/>
</dbReference>
<dbReference type="OrthoDB" id="9790457at2"/>
<dbReference type="GO" id="GO:0008757">
    <property type="term" value="F:S-adenosylmethionine-dependent methyltransferase activity"/>
    <property type="evidence" value="ECO:0007669"/>
    <property type="project" value="InterPro"/>
</dbReference>
<reference evidence="2 3" key="1">
    <citation type="submission" date="2014-12" db="EMBL/GenBank/DDBJ databases">
        <title>16Stimator: statistical estimation of ribosomal gene copy numbers from draft genome assemblies.</title>
        <authorList>
            <person name="Perisin M.A."/>
            <person name="Vetter M."/>
            <person name="Gilbert J.A."/>
            <person name="Bergelson J."/>
        </authorList>
    </citation>
    <scope>NUCLEOTIDE SEQUENCE [LARGE SCALE GENOMIC DNA]</scope>
    <source>
        <strain evidence="2 3">MEDvA23</strain>
    </source>
</reference>
<dbReference type="SUPFAM" id="SSF53335">
    <property type="entry name" value="S-adenosyl-L-methionine-dependent methyltransferases"/>
    <property type="match status" value="1"/>
</dbReference>
<dbReference type="Proteomes" id="UP000032067">
    <property type="component" value="Unassembled WGS sequence"/>
</dbReference>